<dbReference type="Proteomes" id="UP000007431">
    <property type="component" value="Unassembled WGS sequence"/>
</dbReference>
<dbReference type="InParanoid" id="D8QIT2"/>
<sequence>MMPMQVGDELSQTLRMFVDITERRPGALPRHVALAKLKASLARGRLFRGFDQGPPQRQYGQPPLKLDPLATNTARTSLKHYGLLCSEIDDLELSPYPSPLWKSLFSAVPMAMEWVAFLHPMNGNVYKVEDPEYYLDIAYVFTVLLDGLIQPRVGADEKDLADWLVTTRLDVYIVDFWVNLRRYTPDPPKVIATRLLHGMHTLCLALSCPRGTLIPERIGYNLTKITKCNPRRMHRTVMWYAGMICEGADSADMSEQLYTLAYSFLSDVYKTPYSPPSDVVKALLRDIERNIELEAWPVVKSACSYLEQMWTYATSYRIYEVSIAHGAFDVLVRLGKAFPRDPATHGGINRSLFTLSQSFVYWRPVSAFHLKHGPEVIESEEELSALGFGFASFIAGEEAREKEALSSVLHGPGWMSARDKEFIGNICTSYLRSNAAAVVADLREVDPDRKHHCMLCVPLVGRRHHVIRLTEECRPGEPRVGAVLGLWDEELKRMTVHVDAISIAELEMLAVEERLRTVPRMEPFDISAHVNDGTEELAAAMASHIQRSSEVVDEQRRAVEMAEQSMHTLQSLLRRH</sequence>
<proteinExistence type="predicted"/>
<dbReference type="AlphaFoldDB" id="D8QIT2"/>
<organism evidence="2">
    <name type="scientific">Schizophyllum commune (strain H4-8 / FGSC 9210)</name>
    <name type="common">Split gill fungus</name>
    <dbReference type="NCBI Taxonomy" id="578458"/>
    <lineage>
        <taxon>Eukaryota</taxon>
        <taxon>Fungi</taxon>
        <taxon>Dikarya</taxon>
        <taxon>Basidiomycota</taxon>
        <taxon>Agaricomycotina</taxon>
        <taxon>Agaricomycetes</taxon>
        <taxon>Agaricomycetidae</taxon>
        <taxon>Agaricales</taxon>
        <taxon>Schizophyllaceae</taxon>
        <taxon>Schizophyllum</taxon>
    </lineage>
</organism>
<dbReference type="VEuPathDB" id="FungiDB:SCHCODRAFT_02753339"/>
<dbReference type="HOGENOM" id="CLU_448463_0_0_1"/>
<name>D8QIT2_SCHCM</name>
<evidence type="ECO:0000313" key="2">
    <source>
        <dbReference type="Proteomes" id="UP000007431"/>
    </source>
</evidence>
<feature type="non-terminal residue" evidence="1">
    <location>
        <position position="576"/>
    </location>
</feature>
<reference evidence="1 2" key="1">
    <citation type="journal article" date="2010" name="Nat. Biotechnol.">
        <title>Genome sequence of the model mushroom Schizophyllum commune.</title>
        <authorList>
            <person name="Ohm R.A."/>
            <person name="de Jong J.F."/>
            <person name="Lugones L.G."/>
            <person name="Aerts A."/>
            <person name="Kothe E."/>
            <person name="Stajich J.E."/>
            <person name="de Vries R.P."/>
            <person name="Record E."/>
            <person name="Levasseur A."/>
            <person name="Baker S.E."/>
            <person name="Bartholomew K.A."/>
            <person name="Coutinho P.M."/>
            <person name="Erdmann S."/>
            <person name="Fowler T.J."/>
            <person name="Gathman A.C."/>
            <person name="Lombard V."/>
            <person name="Henrissat B."/>
            <person name="Knabe N."/>
            <person name="Kuees U."/>
            <person name="Lilly W.W."/>
            <person name="Lindquist E."/>
            <person name="Lucas S."/>
            <person name="Magnuson J.K."/>
            <person name="Piumi F."/>
            <person name="Raudaskoski M."/>
            <person name="Salamov A."/>
            <person name="Schmutz J."/>
            <person name="Schwarze F.W.M.R."/>
            <person name="vanKuyk P.A."/>
            <person name="Horton J.S."/>
            <person name="Grigoriev I.V."/>
            <person name="Woesten H.A.B."/>
        </authorList>
    </citation>
    <scope>NUCLEOTIDE SEQUENCE [LARGE SCALE GENOMIC DNA]</scope>
    <source>
        <strain evidence="2">H4-8 / FGSC 9210</strain>
    </source>
</reference>
<accession>D8QIT2</accession>
<dbReference type="EMBL" id="GL377313">
    <property type="protein sequence ID" value="EFI92282.1"/>
    <property type="molecule type" value="Genomic_DNA"/>
</dbReference>
<protein>
    <submittedName>
        <fullName evidence="1">Uncharacterized protein</fullName>
    </submittedName>
</protein>
<keyword evidence="2" id="KW-1185">Reference proteome</keyword>
<gene>
    <name evidence="1" type="ORF">SCHCODRAFT_113796</name>
</gene>
<evidence type="ECO:0000313" key="1">
    <source>
        <dbReference type="EMBL" id="EFI92282.1"/>
    </source>
</evidence>